<dbReference type="CDD" id="cd00093">
    <property type="entry name" value="HTH_XRE"/>
    <property type="match status" value="1"/>
</dbReference>
<feature type="domain" description="HTH cro/C1-type" evidence="1">
    <location>
        <begin position="8"/>
        <end position="61"/>
    </location>
</feature>
<gene>
    <name evidence="2" type="ORF">AAEO50_00380</name>
</gene>
<dbReference type="PANTHER" id="PTHR37038">
    <property type="entry name" value="TRANSCRIPTIONAL REGULATOR-RELATED"/>
    <property type="match status" value="1"/>
</dbReference>
<dbReference type="SUPFAM" id="SSF48452">
    <property type="entry name" value="TPR-like"/>
    <property type="match status" value="2"/>
</dbReference>
<dbReference type="SMART" id="SM00530">
    <property type="entry name" value="HTH_XRE"/>
    <property type="match status" value="1"/>
</dbReference>
<keyword evidence="3" id="KW-1185">Reference proteome</keyword>
<dbReference type="RefSeq" id="WP_341979232.1">
    <property type="nucleotide sequence ID" value="NZ_JBBYAF010000001.1"/>
</dbReference>
<dbReference type="InterPro" id="IPR001387">
    <property type="entry name" value="Cro/C1-type_HTH"/>
</dbReference>
<reference evidence="2 3" key="1">
    <citation type="submission" date="2024-04" db="EMBL/GenBank/DDBJ databases">
        <title>Bacillus oryzaecorticis sp. nov., a moderately halophilic bacterium isolated from rice husks.</title>
        <authorList>
            <person name="Zhu H.-S."/>
        </authorList>
    </citation>
    <scope>NUCLEOTIDE SEQUENCE [LARGE SCALE GENOMIC DNA]</scope>
    <source>
        <strain evidence="2 3">ZC255</strain>
    </source>
</reference>
<evidence type="ECO:0000313" key="3">
    <source>
        <dbReference type="Proteomes" id="UP001389717"/>
    </source>
</evidence>
<evidence type="ECO:0000313" key="2">
    <source>
        <dbReference type="EMBL" id="MEL3970724.1"/>
    </source>
</evidence>
<dbReference type="SUPFAM" id="SSF47413">
    <property type="entry name" value="lambda repressor-like DNA-binding domains"/>
    <property type="match status" value="1"/>
</dbReference>
<dbReference type="PROSITE" id="PS50943">
    <property type="entry name" value="HTH_CROC1"/>
    <property type="match status" value="1"/>
</dbReference>
<dbReference type="EMBL" id="JBBYAF010000001">
    <property type="protein sequence ID" value="MEL3970724.1"/>
    <property type="molecule type" value="Genomic_DNA"/>
</dbReference>
<comment type="caution">
    <text evidence="2">The sequence shown here is derived from an EMBL/GenBank/DDBJ whole genome shotgun (WGS) entry which is preliminary data.</text>
</comment>
<protein>
    <submittedName>
        <fullName evidence="2">Helix-turn-helix transcriptional regulator</fullName>
    </submittedName>
</protein>
<dbReference type="InterPro" id="IPR010982">
    <property type="entry name" value="Lambda_DNA-bd_dom_sf"/>
</dbReference>
<evidence type="ECO:0000259" key="1">
    <source>
        <dbReference type="PROSITE" id="PS50943"/>
    </source>
</evidence>
<proteinExistence type="predicted"/>
<dbReference type="Pfam" id="PF01381">
    <property type="entry name" value="HTH_3"/>
    <property type="match status" value="1"/>
</dbReference>
<dbReference type="InterPro" id="IPR053163">
    <property type="entry name" value="HTH-type_regulator_Rgg"/>
</dbReference>
<sequence length="293" mass="34843">MNRLGERVKAYRERKGFTRKKLAEDLCDESTIFRLEKSKQLPRLEILNGIAEKLDIPLHTLLFPHDRDLIRLKKLCRELTYFEDYAVLEMALEEIEKIFEFDISYTARDTKKFIDWHKAIIIHKVHKRYLEAIELLESLVDIEYAINEIDIGILNSIGLIYLDLNRYEEARHYTRHAFEKLKEIPTLVEDLTLFPRVGYNYAYILYYLEFMDEAIEIAYELLYYLKAHHLNYCLGEILHLIATVLKRKGKNQEALNYLKKASYAFKLEDSCENILIVENNIKELECIHKAELS</sequence>
<dbReference type="Pfam" id="PF13374">
    <property type="entry name" value="TPR_10"/>
    <property type="match status" value="1"/>
</dbReference>
<dbReference type="PANTHER" id="PTHR37038:SF14">
    <property type="entry name" value="TRANSCRIPTIONAL ACTIVATOR"/>
    <property type="match status" value="1"/>
</dbReference>
<organism evidence="2 3">
    <name type="scientific">Rossellomorea oryzaecorticis</name>
    <dbReference type="NCBI Taxonomy" id="1396505"/>
    <lineage>
        <taxon>Bacteria</taxon>
        <taxon>Bacillati</taxon>
        <taxon>Bacillota</taxon>
        <taxon>Bacilli</taxon>
        <taxon>Bacillales</taxon>
        <taxon>Bacillaceae</taxon>
        <taxon>Rossellomorea</taxon>
    </lineage>
</organism>
<dbReference type="Gene3D" id="1.25.40.10">
    <property type="entry name" value="Tetratricopeptide repeat domain"/>
    <property type="match status" value="1"/>
</dbReference>
<dbReference type="InterPro" id="IPR011990">
    <property type="entry name" value="TPR-like_helical_dom_sf"/>
</dbReference>
<name>A0ABU9K3V1_9BACI</name>
<dbReference type="Proteomes" id="UP001389717">
    <property type="component" value="Unassembled WGS sequence"/>
</dbReference>
<accession>A0ABU9K3V1</accession>